<evidence type="ECO:0000313" key="14">
    <source>
        <dbReference type="Proteomes" id="UP000033514"/>
    </source>
</evidence>
<keyword evidence="13" id="KW-0132">Cell division</keyword>
<dbReference type="InterPro" id="IPR027417">
    <property type="entry name" value="P-loop_NTPase"/>
</dbReference>
<dbReference type="GO" id="GO:0005886">
    <property type="term" value="C:plasma membrane"/>
    <property type="evidence" value="ECO:0007669"/>
    <property type="project" value="UniProtKB-SubCell"/>
</dbReference>
<keyword evidence="4 10" id="KW-0547">Nucleotide-binding</keyword>
<evidence type="ECO:0000256" key="5">
    <source>
        <dbReference type="ARBA" id="ARBA00022801"/>
    </source>
</evidence>
<dbReference type="NCBIfam" id="TIGR00064">
    <property type="entry name" value="ftsY"/>
    <property type="match status" value="1"/>
</dbReference>
<dbReference type="SUPFAM" id="SSF47364">
    <property type="entry name" value="Domain of the SRP/SRP receptor G-proteins"/>
    <property type="match status" value="1"/>
</dbReference>
<dbReference type="GO" id="GO:0005525">
    <property type="term" value="F:GTP binding"/>
    <property type="evidence" value="ECO:0007669"/>
    <property type="project" value="UniProtKB-UniRule"/>
</dbReference>
<dbReference type="AlphaFoldDB" id="A0A0F5LB95"/>
<comment type="caution">
    <text evidence="13">The sequence shown here is derived from an EMBL/GenBank/DDBJ whole genome shotgun (WGS) entry which is preliminary data.</text>
</comment>
<dbReference type="InterPro" id="IPR000897">
    <property type="entry name" value="SRP54_GTPase_dom"/>
</dbReference>
<feature type="binding site" evidence="10">
    <location>
        <begin position="287"/>
        <end position="291"/>
    </location>
    <ligand>
        <name>GTP</name>
        <dbReference type="ChEBI" id="CHEBI:37565"/>
    </ligand>
</feature>
<evidence type="ECO:0000256" key="4">
    <source>
        <dbReference type="ARBA" id="ARBA00022741"/>
    </source>
</evidence>
<dbReference type="STRING" id="361041.VW35_10455"/>
<dbReference type="GO" id="GO:0005047">
    <property type="term" value="F:signal recognition particle binding"/>
    <property type="evidence" value="ECO:0007669"/>
    <property type="project" value="TreeGrafter"/>
</dbReference>
<dbReference type="OrthoDB" id="9804720at2"/>
<dbReference type="Proteomes" id="UP000033514">
    <property type="component" value="Unassembled WGS sequence"/>
</dbReference>
<evidence type="ECO:0000313" key="13">
    <source>
        <dbReference type="EMBL" id="KKB78892.1"/>
    </source>
</evidence>
<dbReference type="PANTHER" id="PTHR43134">
    <property type="entry name" value="SIGNAL RECOGNITION PARTICLE RECEPTOR SUBUNIT ALPHA"/>
    <property type="match status" value="1"/>
</dbReference>
<keyword evidence="6 10" id="KW-0342">GTP-binding</keyword>
<comment type="subunit">
    <text evidence="10">Part of the signal recognition particle protein translocation system, which is composed of SRP and FtsY. SRP is a ribonucleoprotein composed of Ffh and a 4.5S RNA molecule.</text>
</comment>
<evidence type="ECO:0000256" key="9">
    <source>
        <dbReference type="ARBA" id="ARBA00048027"/>
    </source>
</evidence>
<evidence type="ECO:0000256" key="1">
    <source>
        <dbReference type="ARBA" id="ARBA00004515"/>
    </source>
</evidence>
<proteinExistence type="inferred from homology"/>
<dbReference type="HAMAP" id="MF_00920">
    <property type="entry name" value="FtsY"/>
    <property type="match status" value="1"/>
</dbReference>
<keyword evidence="14" id="KW-1185">Reference proteome</keyword>
<dbReference type="PATRIC" id="fig|361041.3.peg.1451"/>
<dbReference type="GO" id="GO:0051301">
    <property type="term" value="P:cell division"/>
    <property type="evidence" value="ECO:0007669"/>
    <property type="project" value="UniProtKB-KW"/>
</dbReference>
<sequence length="401" mass="42795">MSDKVSGFFKRLFGTEPVPAPAPPETRPEAPVEPIPPVPETVLPAPEPEPEAVEAPHVPLPGPPETTLDYVEEIEERAAEIQDSVPIIPAPETAAPRESWFSRLTTGLKRSSDNLTNSITSVFTKRKLDAATLDELEDVLIQADLGLETAMAITDTLRRDRFDREVSGSDVRNVLAGEVEKVLGPVARPLTIDMAKKPFVILMIGVNGSGKTTTIGKLAQKFAGEGKSVMLAAGDTFRAAAIEQLQVWGQRTGAPVVARPAGADASGLAFDAVTQAKAEGRDVLIIDTAGRLQNRDELMNELEKVIRVIKKVEPEAPHATLLTLDATTGQNAMKQVEIFGQRAGVTGLVMTKLDGTARGGILVAIARKFGLPVHFIGVGEGVDDLEPFAARDFARAIAGQD</sequence>
<protein>
    <recommendedName>
        <fullName evidence="10">Signal recognition particle receptor FtsY</fullName>
        <shortName evidence="10">SRP receptor</shortName>
        <ecNumber evidence="10">3.6.5.4</ecNumber>
    </recommendedName>
</protein>
<dbReference type="SMART" id="SM00963">
    <property type="entry name" value="SRP54_N"/>
    <property type="match status" value="1"/>
</dbReference>
<dbReference type="PROSITE" id="PS00300">
    <property type="entry name" value="SRP54"/>
    <property type="match status" value="1"/>
</dbReference>
<dbReference type="Pfam" id="PF02881">
    <property type="entry name" value="SRP54_N"/>
    <property type="match status" value="1"/>
</dbReference>
<feature type="region of interest" description="Disordered" evidence="11">
    <location>
        <begin position="1"/>
        <end position="63"/>
    </location>
</feature>
<feature type="binding site" evidence="10">
    <location>
        <begin position="205"/>
        <end position="212"/>
    </location>
    <ligand>
        <name>GTP</name>
        <dbReference type="ChEBI" id="CHEBI:37565"/>
    </ligand>
</feature>
<dbReference type="InterPro" id="IPR003593">
    <property type="entry name" value="AAA+_ATPase"/>
</dbReference>
<keyword evidence="3 10" id="KW-0963">Cytoplasm</keyword>
<keyword evidence="13" id="KW-0131">Cell cycle</keyword>
<evidence type="ECO:0000259" key="12">
    <source>
        <dbReference type="PROSITE" id="PS00300"/>
    </source>
</evidence>
<dbReference type="InterPro" id="IPR013822">
    <property type="entry name" value="Signal_recog_particl_SRP54_hlx"/>
</dbReference>
<evidence type="ECO:0000256" key="10">
    <source>
        <dbReference type="HAMAP-Rule" id="MF_00920"/>
    </source>
</evidence>
<evidence type="ECO:0000256" key="8">
    <source>
        <dbReference type="ARBA" id="ARBA00023170"/>
    </source>
</evidence>
<evidence type="ECO:0000256" key="7">
    <source>
        <dbReference type="ARBA" id="ARBA00023136"/>
    </source>
</evidence>
<accession>A0A0F5LB95</accession>
<dbReference type="InterPro" id="IPR004390">
    <property type="entry name" value="SR_rcpt_FtsY"/>
</dbReference>
<dbReference type="RefSeq" id="WP_046142969.1">
    <property type="nucleotide sequence ID" value="NZ_LAJG01000021.1"/>
</dbReference>
<dbReference type="EMBL" id="LAJG01000021">
    <property type="protein sequence ID" value="KKB78892.1"/>
    <property type="molecule type" value="Genomic_DNA"/>
</dbReference>
<feature type="compositionally biased region" description="Pro residues" evidence="11">
    <location>
        <begin position="18"/>
        <end position="39"/>
    </location>
</feature>
<dbReference type="Pfam" id="PF00448">
    <property type="entry name" value="SRP54"/>
    <property type="match status" value="1"/>
</dbReference>
<organism evidence="13 14">
    <name type="scientific">Devosia soli</name>
    <dbReference type="NCBI Taxonomy" id="361041"/>
    <lineage>
        <taxon>Bacteria</taxon>
        <taxon>Pseudomonadati</taxon>
        <taxon>Pseudomonadota</taxon>
        <taxon>Alphaproteobacteria</taxon>
        <taxon>Hyphomicrobiales</taxon>
        <taxon>Devosiaceae</taxon>
        <taxon>Devosia</taxon>
    </lineage>
</organism>
<reference evidence="13 14" key="1">
    <citation type="submission" date="2015-03" db="EMBL/GenBank/DDBJ databases">
        <authorList>
            <person name="Hassan Y.I."/>
            <person name="Lepp D."/>
            <person name="Zhou T."/>
        </authorList>
    </citation>
    <scope>NUCLEOTIDE SEQUENCE [LARGE SCALE GENOMIC DNA]</scope>
    <source>
        <strain evidence="13 14">GH2-10</strain>
    </source>
</reference>
<keyword evidence="8 10" id="KW-0675">Receptor</keyword>
<dbReference type="SMART" id="SM00382">
    <property type="entry name" value="AAA"/>
    <property type="match status" value="1"/>
</dbReference>
<comment type="subcellular location">
    <subcellularLocation>
        <location evidence="1">Cell inner membrane</location>
        <topology evidence="1">Peripheral membrane protein</topology>
        <orientation evidence="1">Cytoplasmic side</orientation>
    </subcellularLocation>
    <subcellularLocation>
        <location evidence="10">Cell membrane</location>
        <topology evidence="10">Peripheral membrane protein</topology>
        <orientation evidence="10">Cytoplasmic side</orientation>
    </subcellularLocation>
    <subcellularLocation>
        <location evidence="10">Cytoplasm</location>
    </subcellularLocation>
</comment>
<evidence type="ECO:0000256" key="2">
    <source>
        <dbReference type="ARBA" id="ARBA00022475"/>
    </source>
</evidence>
<name>A0A0F5LB95_9HYPH</name>
<dbReference type="SMART" id="SM00962">
    <property type="entry name" value="SRP54"/>
    <property type="match status" value="1"/>
</dbReference>
<comment type="similarity">
    <text evidence="10">Belongs to the GTP-binding SRP family. FtsY subfamily.</text>
</comment>
<keyword evidence="2 10" id="KW-1003">Cell membrane</keyword>
<dbReference type="GO" id="GO:0005737">
    <property type="term" value="C:cytoplasm"/>
    <property type="evidence" value="ECO:0007669"/>
    <property type="project" value="UniProtKB-SubCell"/>
</dbReference>
<dbReference type="Gene3D" id="3.40.50.300">
    <property type="entry name" value="P-loop containing nucleotide triphosphate hydrolases"/>
    <property type="match status" value="1"/>
</dbReference>
<comment type="catalytic activity">
    <reaction evidence="9 10">
        <text>GTP + H2O = GDP + phosphate + H(+)</text>
        <dbReference type="Rhea" id="RHEA:19669"/>
        <dbReference type="ChEBI" id="CHEBI:15377"/>
        <dbReference type="ChEBI" id="CHEBI:15378"/>
        <dbReference type="ChEBI" id="CHEBI:37565"/>
        <dbReference type="ChEBI" id="CHEBI:43474"/>
        <dbReference type="ChEBI" id="CHEBI:58189"/>
        <dbReference type="EC" id="3.6.5.4"/>
    </reaction>
</comment>
<dbReference type="GO" id="GO:0003924">
    <property type="term" value="F:GTPase activity"/>
    <property type="evidence" value="ECO:0007669"/>
    <property type="project" value="UniProtKB-UniRule"/>
</dbReference>
<dbReference type="EC" id="3.6.5.4" evidence="10"/>
<dbReference type="SUPFAM" id="SSF52540">
    <property type="entry name" value="P-loop containing nucleoside triphosphate hydrolases"/>
    <property type="match status" value="1"/>
</dbReference>
<keyword evidence="7 10" id="KW-0472">Membrane</keyword>
<dbReference type="CDD" id="cd17874">
    <property type="entry name" value="FtsY"/>
    <property type="match status" value="1"/>
</dbReference>
<evidence type="ECO:0000256" key="6">
    <source>
        <dbReference type="ARBA" id="ARBA00023134"/>
    </source>
</evidence>
<dbReference type="FunFam" id="3.40.50.300:FF:000053">
    <property type="entry name" value="Signal recognition particle receptor FtsY"/>
    <property type="match status" value="1"/>
</dbReference>
<keyword evidence="5 10" id="KW-0378">Hydrolase</keyword>
<evidence type="ECO:0000256" key="3">
    <source>
        <dbReference type="ARBA" id="ARBA00022490"/>
    </source>
</evidence>
<comment type="function">
    <text evidence="10">Involved in targeting and insertion of nascent membrane proteins into the cytoplasmic membrane. Acts as a receptor for the complex formed by the signal recognition particle (SRP) and the ribosome-nascent chain (RNC). Interaction with SRP-RNC leads to the transfer of the RNC complex to the Sec translocase for insertion into the membrane, the hydrolysis of GTP by both Ffh and FtsY, and the dissociation of the SRP-FtsY complex into the individual components.</text>
</comment>
<feature type="domain" description="SRP54-type proteins GTP-binding" evidence="12">
    <location>
        <begin position="372"/>
        <end position="385"/>
    </location>
</feature>
<dbReference type="PANTHER" id="PTHR43134:SF1">
    <property type="entry name" value="SIGNAL RECOGNITION PARTICLE RECEPTOR SUBUNIT ALPHA"/>
    <property type="match status" value="1"/>
</dbReference>
<evidence type="ECO:0000256" key="11">
    <source>
        <dbReference type="SAM" id="MobiDB-lite"/>
    </source>
</evidence>
<dbReference type="Gene3D" id="1.20.120.140">
    <property type="entry name" value="Signal recognition particle SRP54, nucleotide-binding domain"/>
    <property type="match status" value="1"/>
</dbReference>
<dbReference type="InterPro" id="IPR036225">
    <property type="entry name" value="SRP/SRP_N"/>
</dbReference>
<dbReference type="GO" id="GO:0006614">
    <property type="term" value="P:SRP-dependent cotranslational protein targeting to membrane"/>
    <property type="evidence" value="ECO:0007669"/>
    <property type="project" value="InterPro"/>
</dbReference>
<gene>
    <name evidence="10" type="primary">ftsY</name>
    <name evidence="13" type="ORF">VW35_10455</name>
</gene>
<dbReference type="InterPro" id="IPR042101">
    <property type="entry name" value="SRP54_N_sf"/>
</dbReference>
<feature type="binding site" evidence="10">
    <location>
        <begin position="351"/>
        <end position="354"/>
    </location>
    <ligand>
        <name>GTP</name>
        <dbReference type="ChEBI" id="CHEBI:37565"/>
    </ligand>
</feature>